<evidence type="ECO:0000256" key="3">
    <source>
        <dbReference type="ARBA" id="ARBA00022833"/>
    </source>
</evidence>
<evidence type="ECO:0008006" key="10">
    <source>
        <dbReference type="Google" id="ProtNLM"/>
    </source>
</evidence>
<dbReference type="GO" id="GO:0010468">
    <property type="term" value="P:regulation of gene expression"/>
    <property type="evidence" value="ECO:0007669"/>
    <property type="project" value="TreeGrafter"/>
</dbReference>
<dbReference type="Proteomes" id="UP000789595">
    <property type="component" value="Unassembled WGS sequence"/>
</dbReference>
<sequence>MSRTSCLVLRPTLAEFNDIETLMRRAEMESEGAGIVKIVPPSGWWDGAAEASQAFNGDTIPGKTSGGRRAKNLLDTLKLRPIRQAVSRPPGTPKGAFEVAILPQPQTTAKQFRKTALKLQEEAERKAREARERFERRGCEARGSEDVSDDAGVEAAFWKALTPLNEAPLYGADVDATCFTDNDKTSEGEVPGWHLDAIPSCRLRPFLKRLKARIPGVTNGMLYFGAPRAFFAWHVEDANLYSVNYLHCGAPKSWYALDPRAAPKFEEKCREAFPDLARECKDFLRHKTVVVSPDLLVKWDLDQYLVECVQRPGEMVVTFPAGYHCGFNHGYNVAESTNFATDTWSEIGRQASHCKCQADTVRIDVPLFERWRVEGENAFVCKPVVVEAPPPAPPPKKKAKKASSNSAPRKRRCRTCAACKAADCGECKFCKDSPKFGGPGKMKQCCVKRVCLQPRLPPSAMVSGAPCSSGTRHIDKRIPPIMT</sequence>
<dbReference type="GO" id="GO:0008270">
    <property type="term" value="F:zinc ion binding"/>
    <property type="evidence" value="ECO:0007669"/>
    <property type="project" value="UniProtKB-KW"/>
</dbReference>
<gene>
    <name evidence="8" type="ORF">PECAL_1P30060</name>
</gene>
<feature type="domain" description="JmjC" evidence="7">
    <location>
        <begin position="187"/>
        <end position="356"/>
    </location>
</feature>
<feature type="domain" description="JmjN" evidence="6">
    <location>
        <begin position="6"/>
        <end position="47"/>
    </location>
</feature>
<dbReference type="InterPro" id="IPR003347">
    <property type="entry name" value="JmjC_dom"/>
</dbReference>
<dbReference type="PROSITE" id="PS51183">
    <property type="entry name" value="JMJN"/>
    <property type="match status" value="1"/>
</dbReference>
<dbReference type="GO" id="GO:0005634">
    <property type="term" value="C:nucleus"/>
    <property type="evidence" value="ECO:0007669"/>
    <property type="project" value="TreeGrafter"/>
</dbReference>
<evidence type="ECO:0000256" key="4">
    <source>
        <dbReference type="SAM" id="Coils"/>
    </source>
</evidence>
<accession>A0A8J2WFK4</accession>
<keyword evidence="9" id="KW-1185">Reference proteome</keyword>
<dbReference type="GO" id="GO:0051864">
    <property type="term" value="F:histone H3K36 demethylase activity"/>
    <property type="evidence" value="ECO:0007669"/>
    <property type="project" value="TreeGrafter"/>
</dbReference>
<proteinExistence type="predicted"/>
<dbReference type="Gene3D" id="2.60.120.650">
    <property type="entry name" value="Cupin"/>
    <property type="match status" value="1"/>
</dbReference>
<protein>
    <recommendedName>
        <fullName evidence="10">[Histone H3]-trimethyl-L-lysine(9) demethylase</fullName>
    </recommendedName>
</protein>
<keyword evidence="3" id="KW-0862">Zinc</keyword>
<evidence type="ECO:0000313" key="9">
    <source>
        <dbReference type="Proteomes" id="UP000789595"/>
    </source>
</evidence>
<keyword evidence="1" id="KW-0479">Metal-binding</keyword>
<dbReference type="GO" id="GO:0000785">
    <property type="term" value="C:chromatin"/>
    <property type="evidence" value="ECO:0007669"/>
    <property type="project" value="TreeGrafter"/>
</dbReference>
<dbReference type="GO" id="GO:0003677">
    <property type="term" value="F:DNA binding"/>
    <property type="evidence" value="ECO:0007669"/>
    <property type="project" value="InterPro"/>
</dbReference>
<evidence type="ECO:0000259" key="7">
    <source>
        <dbReference type="PROSITE" id="PS51184"/>
    </source>
</evidence>
<feature type="coiled-coil region" evidence="4">
    <location>
        <begin position="109"/>
        <end position="137"/>
    </location>
</feature>
<evidence type="ECO:0000256" key="1">
    <source>
        <dbReference type="ARBA" id="ARBA00022723"/>
    </source>
</evidence>
<comment type="caution">
    <text evidence="8">The sequence shown here is derived from an EMBL/GenBank/DDBJ whole genome shotgun (WGS) entry which is preliminary data.</text>
</comment>
<dbReference type="SUPFAM" id="SSF51197">
    <property type="entry name" value="Clavaminate synthase-like"/>
    <property type="match status" value="1"/>
</dbReference>
<dbReference type="PANTHER" id="PTHR10694">
    <property type="entry name" value="LYSINE-SPECIFIC DEMETHYLASE"/>
    <property type="match status" value="1"/>
</dbReference>
<dbReference type="AlphaFoldDB" id="A0A8J2WFK4"/>
<keyword evidence="4" id="KW-0175">Coiled coil</keyword>
<feature type="domain" description="CXXC-type" evidence="5">
    <location>
        <begin position="406"/>
        <end position="452"/>
    </location>
</feature>
<dbReference type="PANTHER" id="PTHR10694:SF7">
    <property type="entry name" value="[HISTONE H3]-TRIMETHYL-L-LYSINE(9) DEMETHYLASE"/>
    <property type="match status" value="1"/>
</dbReference>
<dbReference type="GO" id="GO:0032454">
    <property type="term" value="F:histone H3K9 demethylase activity"/>
    <property type="evidence" value="ECO:0007669"/>
    <property type="project" value="TreeGrafter"/>
</dbReference>
<dbReference type="OrthoDB" id="9547406at2759"/>
<dbReference type="Pfam" id="PF02008">
    <property type="entry name" value="zf-CXXC"/>
    <property type="match status" value="1"/>
</dbReference>
<dbReference type="EMBL" id="CAKKNE010000001">
    <property type="protein sequence ID" value="CAH0366510.1"/>
    <property type="molecule type" value="Genomic_DNA"/>
</dbReference>
<dbReference type="PROSITE" id="PS51184">
    <property type="entry name" value="JMJC"/>
    <property type="match status" value="1"/>
</dbReference>
<evidence type="ECO:0000259" key="6">
    <source>
        <dbReference type="PROSITE" id="PS51183"/>
    </source>
</evidence>
<keyword evidence="2" id="KW-0863">Zinc-finger</keyword>
<dbReference type="SMART" id="SM00558">
    <property type="entry name" value="JmjC"/>
    <property type="match status" value="1"/>
</dbReference>
<evidence type="ECO:0000313" key="8">
    <source>
        <dbReference type="EMBL" id="CAH0366510.1"/>
    </source>
</evidence>
<dbReference type="SMART" id="SM00545">
    <property type="entry name" value="JmjN"/>
    <property type="match status" value="1"/>
</dbReference>
<dbReference type="PROSITE" id="PS51058">
    <property type="entry name" value="ZF_CXXC"/>
    <property type="match status" value="1"/>
</dbReference>
<organism evidence="8 9">
    <name type="scientific">Pelagomonas calceolata</name>
    <dbReference type="NCBI Taxonomy" id="35677"/>
    <lineage>
        <taxon>Eukaryota</taxon>
        <taxon>Sar</taxon>
        <taxon>Stramenopiles</taxon>
        <taxon>Ochrophyta</taxon>
        <taxon>Pelagophyceae</taxon>
        <taxon>Pelagomonadales</taxon>
        <taxon>Pelagomonadaceae</taxon>
        <taxon>Pelagomonas</taxon>
    </lineage>
</organism>
<evidence type="ECO:0000259" key="5">
    <source>
        <dbReference type="PROSITE" id="PS51058"/>
    </source>
</evidence>
<reference evidence="8" key="1">
    <citation type="submission" date="2021-11" db="EMBL/GenBank/DDBJ databases">
        <authorList>
            <consortium name="Genoscope - CEA"/>
            <person name="William W."/>
        </authorList>
    </citation>
    <scope>NUCLEOTIDE SEQUENCE</scope>
</reference>
<dbReference type="Pfam" id="PF02373">
    <property type="entry name" value="JmjC"/>
    <property type="match status" value="1"/>
</dbReference>
<dbReference type="InterPro" id="IPR002857">
    <property type="entry name" value="Znf_CXXC"/>
</dbReference>
<name>A0A8J2WFK4_9STRA</name>
<evidence type="ECO:0000256" key="2">
    <source>
        <dbReference type="ARBA" id="ARBA00022771"/>
    </source>
</evidence>
<dbReference type="InterPro" id="IPR003349">
    <property type="entry name" value="JmjN"/>
</dbReference>